<feature type="domain" description="ATP-grasp" evidence="2">
    <location>
        <begin position="117"/>
        <end position="301"/>
    </location>
</feature>
<dbReference type="PROSITE" id="PS50975">
    <property type="entry name" value="ATP_GRASP"/>
    <property type="match status" value="1"/>
</dbReference>
<reference evidence="4" key="1">
    <citation type="submission" date="2016-10" db="EMBL/GenBank/DDBJ databases">
        <authorList>
            <person name="Varghese N."/>
            <person name="Submissions S."/>
        </authorList>
    </citation>
    <scope>NUCLEOTIDE SEQUENCE [LARGE SCALE GENOMIC DNA]</scope>
    <source>
        <strain evidence="4">DSM 9751</strain>
    </source>
</reference>
<evidence type="ECO:0000313" key="3">
    <source>
        <dbReference type="EMBL" id="SEC72424.1"/>
    </source>
</evidence>
<sequence>MHVLILGARAPACLEWARAFSQAGWTVTVADSLAQPLSRFSRAARHFVRLPEPRHDPDAWIEALAGVIRQQAIDLLLPTCEEVFYLAHGLERLRPLCRVFTSDFELLHRLHHKGDFAAMTQGWDVATPPTQVLHDPAGVQALAAEHDALVFKPAYSRFASQTLIRPSPAQLAKVRPSAEAPWVAQQFVPGQEHCSFSVLVDGQLRAHSSYQPRYRVGRGSGIYFHSGAPAPVRAFLEQFGRATGYTGQVGFDFIEDQQGRFHVLECNPRATSGVHLFDDQRLQLVAALGSEASETLQATLEPRMIALAMLLLAAPQRALSRTFWHDYQQARDVIVQDGDRGPLTAQLLSLGEIIGRALTRRCGLLAASTADIEWNGQPLGAPRR</sequence>
<dbReference type="GO" id="GO:0046872">
    <property type="term" value="F:metal ion binding"/>
    <property type="evidence" value="ECO:0007669"/>
    <property type="project" value="InterPro"/>
</dbReference>
<dbReference type="NCBIfam" id="NF005315">
    <property type="entry name" value="PRK06849.1"/>
    <property type="match status" value="1"/>
</dbReference>
<dbReference type="Gene3D" id="3.40.50.20">
    <property type="match status" value="1"/>
</dbReference>
<dbReference type="GO" id="GO:0005524">
    <property type="term" value="F:ATP binding"/>
    <property type="evidence" value="ECO:0007669"/>
    <property type="project" value="UniProtKB-UniRule"/>
</dbReference>
<proteinExistence type="predicted"/>
<dbReference type="Gene3D" id="3.30.470.20">
    <property type="entry name" value="ATP-grasp fold, B domain"/>
    <property type="match status" value="1"/>
</dbReference>
<keyword evidence="4" id="KW-1185">Reference proteome</keyword>
<evidence type="ECO:0000259" key="2">
    <source>
        <dbReference type="PROSITE" id="PS50975"/>
    </source>
</evidence>
<organism evidence="3 4">
    <name type="scientific">Pseudomonas saponiphila</name>
    <dbReference type="NCBI Taxonomy" id="556534"/>
    <lineage>
        <taxon>Bacteria</taxon>
        <taxon>Pseudomonadati</taxon>
        <taxon>Pseudomonadota</taxon>
        <taxon>Gammaproteobacteria</taxon>
        <taxon>Pseudomonadales</taxon>
        <taxon>Pseudomonadaceae</taxon>
        <taxon>Pseudomonas</taxon>
    </lineage>
</organism>
<dbReference type="AlphaFoldDB" id="A0A1H4UWA4"/>
<dbReference type="GO" id="GO:0016874">
    <property type="term" value="F:ligase activity"/>
    <property type="evidence" value="ECO:0007669"/>
    <property type="project" value="UniProtKB-KW"/>
</dbReference>
<evidence type="ECO:0000313" key="4">
    <source>
        <dbReference type="Proteomes" id="UP000198982"/>
    </source>
</evidence>
<dbReference type="RefSeq" id="WP_092317799.1">
    <property type="nucleotide sequence ID" value="NZ_FNTJ01000002.1"/>
</dbReference>
<accession>A0A1H4UWA4</accession>
<dbReference type="EMBL" id="FNTJ01000002">
    <property type="protein sequence ID" value="SEC72424.1"/>
    <property type="molecule type" value="Genomic_DNA"/>
</dbReference>
<dbReference type="Proteomes" id="UP000198982">
    <property type="component" value="Unassembled WGS sequence"/>
</dbReference>
<dbReference type="SUPFAM" id="SSF56059">
    <property type="entry name" value="Glutathione synthetase ATP-binding domain-like"/>
    <property type="match status" value="1"/>
</dbReference>
<gene>
    <name evidence="3" type="ORF">SAMN05216178_4620</name>
</gene>
<protein>
    <submittedName>
        <fullName evidence="3">Glutathione synthase/RimK-type ligase, ATP-grasp superfamily</fullName>
    </submittedName>
</protein>
<name>A0A1H4UWA4_9PSED</name>
<keyword evidence="1" id="KW-0547">Nucleotide-binding</keyword>
<keyword evidence="1" id="KW-0067">ATP-binding</keyword>
<keyword evidence="3" id="KW-0436">Ligase</keyword>
<dbReference type="InterPro" id="IPR011761">
    <property type="entry name" value="ATP-grasp"/>
</dbReference>
<evidence type="ECO:0000256" key="1">
    <source>
        <dbReference type="PROSITE-ProRule" id="PRU00409"/>
    </source>
</evidence>